<sequence length="353" mass="39641">MESYLRSIWPPKSAFFNGLLTFVTEKILHCTENCLICDKILEFAMLKPSICEDKLCVFGLEQYGLGLDPAAEISSNPEVVDLLISFTRGAVHGADIRRFQPYPRHVESPNGDKSFVLNKNAEPTNSDMPLVGRVIDLFPSVQQMSQFKTSTLLREHLDKLDVLAYPLLRWILTSARAHLALLKPHERIPDVGTDYQFLLLSSTPAREKKFLEEKKAKGAFWAWHGSGFGNWHAIMRQGLKNMSGTSLMSTGQAYGPGIYLAADSSVSIGYAKPLSGWSKSMFNLNGNELFSVVALCEVITGYKANPYYVIPNEDHVATRYLFLYNSKNICKKQDASSLKIPESDYSKIQRQKI</sequence>
<keyword evidence="3" id="KW-0548">Nucleotidyltransferase</keyword>
<feature type="domain" description="PARP catalytic" evidence="6">
    <location>
        <begin position="138"/>
        <end position="333"/>
    </location>
</feature>
<dbReference type="Gene3D" id="3.90.228.10">
    <property type="match status" value="1"/>
</dbReference>
<name>A0A6B2L8T5_9EUKA</name>
<keyword evidence="4 5" id="KW-0520">NAD</keyword>
<evidence type="ECO:0000256" key="3">
    <source>
        <dbReference type="ARBA" id="ARBA00022695"/>
    </source>
</evidence>
<organism evidence="7">
    <name type="scientific">Arcella intermedia</name>
    <dbReference type="NCBI Taxonomy" id="1963864"/>
    <lineage>
        <taxon>Eukaryota</taxon>
        <taxon>Amoebozoa</taxon>
        <taxon>Tubulinea</taxon>
        <taxon>Elardia</taxon>
        <taxon>Arcellinida</taxon>
        <taxon>Sphaerothecina</taxon>
        <taxon>Arcellidae</taxon>
        <taxon>Arcella</taxon>
    </lineage>
</organism>
<dbReference type="EC" id="2.4.2.-" evidence="5"/>
<dbReference type="AlphaFoldDB" id="A0A6B2L8T5"/>
<protein>
    <recommendedName>
        <fullName evidence="5">Poly [ADP-ribose] polymerase</fullName>
        <shortName evidence="5">PARP</shortName>
        <ecNumber evidence="5">2.4.2.-</ecNumber>
    </recommendedName>
</protein>
<dbReference type="InterPro" id="IPR051838">
    <property type="entry name" value="ARTD_PARP"/>
</dbReference>
<dbReference type="InterPro" id="IPR012317">
    <property type="entry name" value="Poly(ADP-ribose)pol_cat_dom"/>
</dbReference>
<keyword evidence="2 5" id="KW-0808">Transferase</keyword>
<evidence type="ECO:0000256" key="2">
    <source>
        <dbReference type="ARBA" id="ARBA00022679"/>
    </source>
</evidence>
<dbReference type="GO" id="GO:0016779">
    <property type="term" value="F:nucleotidyltransferase activity"/>
    <property type="evidence" value="ECO:0007669"/>
    <property type="project" value="UniProtKB-KW"/>
</dbReference>
<dbReference type="GO" id="GO:0003950">
    <property type="term" value="F:NAD+ poly-ADP-ribosyltransferase activity"/>
    <property type="evidence" value="ECO:0007669"/>
    <property type="project" value="UniProtKB-UniRule"/>
</dbReference>
<evidence type="ECO:0000256" key="5">
    <source>
        <dbReference type="RuleBase" id="RU362114"/>
    </source>
</evidence>
<evidence type="ECO:0000256" key="4">
    <source>
        <dbReference type="ARBA" id="ARBA00023027"/>
    </source>
</evidence>
<evidence type="ECO:0000256" key="1">
    <source>
        <dbReference type="ARBA" id="ARBA00022676"/>
    </source>
</evidence>
<keyword evidence="1 5" id="KW-0328">Glycosyltransferase</keyword>
<reference evidence="7" key="1">
    <citation type="journal article" date="2020" name="J. Eukaryot. Microbiol.">
        <title>De novo Sequencing, Assembly and Annotation of the Transcriptome for the Free-Living Testate Amoeba Arcella intermedia.</title>
        <authorList>
            <person name="Ribeiro G.M."/>
            <person name="Porfirio-Sousa A.L."/>
            <person name="Maurer-Alcala X.X."/>
            <person name="Katz L.A."/>
            <person name="Lahr D.J.G."/>
        </authorList>
    </citation>
    <scope>NUCLEOTIDE SEQUENCE</scope>
</reference>
<evidence type="ECO:0000259" key="6">
    <source>
        <dbReference type="PROSITE" id="PS51059"/>
    </source>
</evidence>
<accession>A0A6B2L8T5</accession>
<dbReference type="PANTHER" id="PTHR21328">
    <property type="entry name" value="POLY ADP-RIBOSE POLYMERASE FAMILY, MEMBER PARP"/>
    <property type="match status" value="1"/>
</dbReference>
<dbReference type="SUPFAM" id="SSF56399">
    <property type="entry name" value="ADP-ribosylation"/>
    <property type="match status" value="1"/>
</dbReference>
<dbReference type="Pfam" id="PF00644">
    <property type="entry name" value="PARP"/>
    <property type="match status" value="1"/>
</dbReference>
<dbReference type="EMBL" id="GIBP01004268">
    <property type="protein sequence ID" value="NDV33237.1"/>
    <property type="molecule type" value="Transcribed_RNA"/>
</dbReference>
<proteinExistence type="predicted"/>
<dbReference type="PROSITE" id="PS51059">
    <property type="entry name" value="PARP_CATALYTIC"/>
    <property type="match status" value="1"/>
</dbReference>
<evidence type="ECO:0000313" key="7">
    <source>
        <dbReference type="EMBL" id="NDV33237.1"/>
    </source>
</evidence>